<sequence>MLPQIRFRWKEYFDWLGNLGNRDIKPYSKSYYSKLYIEVKKLKLHKACFIQSSNEVITAMMLEYRISFVKQAKMLFMLSIPITYVDQLQGIKNSAKVIEFDEKRRITKYESNNGRVKFEGAHDHKTKRNEFVYIDDNEEKDLEVIPKKKKRGEPKQRGAVITSPKSDDEVAVSPKNNRRPQQGYDDEVSNPDDSDEDIHNGPRRVLSENQANIDEDASEPNHFDNFDIDPSGDPENMETSDELVKVAANRQAQPEQRKPCNFDLTLRDEEPVNGRVEMEVEEDSDIEEMNIDTSSMASMLSFVMGDDDATKAPSSRQVSDIGITPTTSGNPVGIPQLKRNLEEDPVALTSSSQVCLSNEPSTSAGITVAVEVFQMKKVSAETPNSPTPAKRRRFGNIQDGNNLSQNSEPDQQSLSASSAPSSSKMGPVVSIPVADSSTSRSEPVRFVHCSPRRSMRTNVVPKKSDNKENISATPDSEPGPSSSRPQTQQQSPEPQMEDEPVQVQPSAKPTAIRATLGSGDFGEVPWGYTGPGVHGYEG</sequence>
<dbReference type="SMART" id="SM00583">
    <property type="entry name" value="SPK"/>
    <property type="match status" value="1"/>
</dbReference>
<dbReference type="Proteomes" id="UP000008068">
    <property type="component" value="Unassembled WGS sequence"/>
</dbReference>
<feature type="compositionally biased region" description="Gly residues" evidence="1">
    <location>
        <begin position="529"/>
        <end position="538"/>
    </location>
</feature>
<feature type="domain" description="SPK" evidence="2">
    <location>
        <begin position="8"/>
        <end position="120"/>
    </location>
</feature>
<feature type="compositionally biased region" description="Acidic residues" evidence="1">
    <location>
        <begin position="184"/>
        <end position="196"/>
    </location>
</feature>
<reference evidence="4" key="1">
    <citation type="submission" date="2011-07" db="EMBL/GenBank/DDBJ databases">
        <authorList>
            <consortium name="Caenorhabditis brenneri Sequencing and Analysis Consortium"/>
            <person name="Wilson R.K."/>
        </authorList>
    </citation>
    <scope>NUCLEOTIDE SEQUENCE [LARGE SCALE GENOMIC DNA]</scope>
    <source>
        <strain evidence="4">PB2801</strain>
    </source>
</reference>
<evidence type="ECO:0000313" key="3">
    <source>
        <dbReference type="EMBL" id="EGT42007.1"/>
    </source>
</evidence>
<feature type="compositionally biased region" description="Polar residues" evidence="1">
    <location>
        <begin position="312"/>
        <end position="330"/>
    </location>
</feature>
<dbReference type="HOGENOM" id="CLU_506453_0_0_1"/>
<feature type="region of interest" description="Disordered" evidence="1">
    <location>
        <begin position="308"/>
        <end position="334"/>
    </location>
</feature>
<name>G0MQY3_CAEBE</name>
<protein>
    <recommendedName>
        <fullName evidence="2">SPK domain-containing protein</fullName>
    </recommendedName>
</protein>
<dbReference type="InParanoid" id="G0MQY3"/>
<feature type="compositionally biased region" description="Acidic residues" evidence="1">
    <location>
        <begin position="226"/>
        <end position="240"/>
    </location>
</feature>
<dbReference type="AlphaFoldDB" id="G0MQY3"/>
<evidence type="ECO:0000259" key="2">
    <source>
        <dbReference type="SMART" id="SM00583"/>
    </source>
</evidence>
<proteinExistence type="predicted"/>
<feature type="region of interest" description="Disordered" evidence="1">
    <location>
        <begin position="144"/>
        <end position="240"/>
    </location>
</feature>
<dbReference type="InterPro" id="IPR006570">
    <property type="entry name" value="SPK_dom"/>
</dbReference>
<feature type="compositionally biased region" description="Low complexity" evidence="1">
    <location>
        <begin position="478"/>
        <end position="494"/>
    </location>
</feature>
<gene>
    <name evidence="3" type="ORF">CAEBREN_03123</name>
</gene>
<accession>G0MQY3</accession>
<dbReference type="EMBL" id="GL379808">
    <property type="protein sequence ID" value="EGT42007.1"/>
    <property type="molecule type" value="Genomic_DNA"/>
</dbReference>
<keyword evidence="4" id="KW-1185">Reference proteome</keyword>
<evidence type="ECO:0000256" key="1">
    <source>
        <dbReference type="SAM" id="MobiDB-lite"/>
    </source>
</evidence>
<feature type="region of interest" description="Disordered" evidence="1">
    <location>
        <begin position="379"/>
        <end position="538"/>
    </location>
</feature>
<dbReference type="Pfam" id="PF04435">
    <property type="entry name" value="SPK"/>
    <property type="match status" value="1"/>
</dbReference>
<feature type="compositionally biased region" description="Polar residues" evidence="1">
    <location>
        <begin position="398"/>
        <end position="412"/>
    </location>
</feature>
<evidence type="ECO:0000313" key="4">
    <source>
        <dbReference type="Proteomes" id="UP000008068"/>
    </source>
</evidence>
<organism evidence="4">
    <name type="scientific">Caenorhabditis brenneri</name>
    <name type="common">Nematode worm</name>
    <dbReference type="NCBI Taxonomy" id="135651"/>
    <lineage>
        <taxon>Eukaryota</taxon>
        <taxon>Metazoa</taxon>
        <taxon>Ecdysozoa</taxon>
        <taxon>Nematoda</taxon>
        <taxon>Chromadorea</taxon>
        <taxon>Rhabditida</taxon>
        <taxon>Rhabditina</taxon>
        <taxon>Rhabditomorpha</taxon>
        <taxon>Rhabditoidea</taxon>
        <taxon>Rhabditidae</taxon>
        <taxon>Peloderinae</taxon>
        <taxon>Caenorhabditis</taxon>
    </lineage>
</organism>
<feature type="compositionally biased region" description="Low complexity" evidence="1">
    <location>
        <begin position="413"/>
        <end position="423"/>
    </location>
</feature>